<organism evidence="1 2">
    <name type="scientific">Cuscuta epithymum</name>
    <dbReference type="NCBI Taxonomy" id="186058"/>
    <lineage>
        <taxon>Eukaryota</taxon>
        <taxon>Viridiplantae</taxon>
        <taxon>Streptophyta</taxon>
        <taxon>Embryophyta</taxon>
        <taxon>Tracheophyta</taxon>
        <taxon>Spermatophyta</taxon>
        <taxon>Magnoliopsida</taxon>
        <taxon>eudicotyledons</taxon>
        <taxon>Gunneridae</taxon>
        <taxon>Pentapetalae</taxon>
        <taxon>asterids</taxon>
        <taxon>lamiids</taxon>
        <taxon>Solanales</taxon>
        <taxon>Convolvulaceae</taxon>
        <taxon>Cuscuteae</taxon>
        <taxon>Cuscuta</taxon>
        <taxon>Cuscuta subgen. Cuscuta</taxon>
    </lineage>
</organism>
<accession>A0AAV0GJK7</accession>
<evidence type="ECO:0000313" key="2">
    <source>
        <dbReference type="Proteomes" id="UP001152523"/>
    </source>
</evidence>
<gene>
    <name evidence="1" type="ORF">CEPIT_LOCUS44248</name>
</gene>
<comment type="caution">
    <text evidence="1">The sequence shown here is derived from an EMBL/GenBank/DDBJ whole genome shotgun (WGS) entry which is preliminary data.</text>
</comment>
<keyword evidence="2" id="KW-1185">Reference proteome</keyword>
<dbReference type="Proteomes" id="UP001152523">
    <property type="component" value="Unassembled WGS sequence"/>
</dbReference>
<reference evidence="1" key="1">
    <citation type="submission" date="2022-07" db="EMBL/GenBank/DDBJ databases">
        <authorList>
            <person name="Macas J."/>
            <person name="Novak P."/>
            <person name="Neumann P."/>
        </authorList>
    </citation>
    <scope>NUCLEOTIDE SEQUENCE</scope>
</reference>
<name>A0AAV0GJK7_9ASTE</name>
<evidence type="ECO:0000313" key="1">
    <source>
        <dbReference type="EMBL" id="CAH9148111.1"/>
    </source>
</evidence>
<proteinExistence type="predicted"/>
<dbReference type="EMBL" id="CAMAPF010001150">
    <property type="protein sequence ID" value="CAH9148111.1"/>
    <property type="molecule type" value="Genomic_DNA"/>
</dbReference>
<protein>
    <submittedName>
        <fullName evidence="1">Uncharacterized protein</fullName>
    </submittedName>
</protein>
<dbReference type="AlphaFoldDB" id="A0AAV0GJK7"/>
<sequence length="16" mass="1878">MILQKKITTNNMARDT</sequence>